<protein>
    <submittedName>
        <fullName evidence="2">Uncharacterized protein</fullName>
    </submittedName>
</protein>
<dbReference type="InterPro" id="IPR021916">
    <property type="entry name" value="DUF3527"/>
</dbReference>
<keyword evidence="3" id="KW-1185">Reference proteome</keyword>
<reference evidence="2 3" key="1">
    <citation type="journal article" date="2021" name="Commun. Biol.">
        <title>The genome of Shorea leprosula (Dipterocarpaceae) highlights the ecological relevance of drought in aseasonal tropical rainforests.</title>
        <authorList>
            <person name="Ng K.K.S."/>
            <person name="Kobayashi M.J."/>
            <person name="Fawcett J.A."/>
            <person name="Hatakeyama M."/>
            <person name="Paape T."/>
            <person name="Ng C.H."/>
            <person name="Ang C.C."/>
            <person name="Tnah L.H."/>
            <person name="Lee C.T."/>
            <person name="Nishiyama T."/>
            <person name="Sese J."/>
            <person name="O'Brien M.J."/>
            <person name="Copetti D."/>
            <person name="Mohd Noor M.I."/>
            <person name="Ong R.C."/>
            <person name="Putra M."/>
            <person name="Sireger I.Z."/>
            <person name="Indrioko S."/>
            <person name="Kosugi Y."/>
            <person name="Izuno A."/>
            <person name="Isagi Y."/>
            <person name="Lee S.L."/>
            <person name="Shimizu K.K."/>
        </authorList>
    </citation>
    <scope>NUCLEOTIDE SEQUENCE [LARGE SCALE GENOMIC DNA]</scope>
    <source>
        <strain evidence="2">214</strain>
    </source>
</reference>
<evidence type="ECO:0000256" key="1">
    <source>
        <dbReference type="SAM" id="MobiDB-lite"/>
    </source>
</evidence>
<proteinExistence type="predicted"/>
<accession>A0AAV5HIY3</accession>
<name>A0AAV5HIY3_9ROSI</name>
<dbReference type="Pfam" id="PF12043">
    <property type="entry name" value="DUF3527"/>
    <property type="match status" value="1"/>
</dbReference>
<comment type="caution">
    <text evidence="2">The sequence shown here is derived from an EMBL/GenBank/DDBJ whole genome shotgun (WGS) entry which is preliminary data.</text>
</comment>
<organism evidence="2 3">
    <name type="scientific">Rubroshorea leprosula</name>
    <dbReference type="NCBI Taxonomy" id="152421"/>
    <lineage>
        <taxon>Eukaryota</taxon>
        <taxon>Viridiplantae</taxon>
        <taxon>Streptophyta</taxon>
        <taxon>Embryophyta</taxon>
        <taxon>Tracheophyta</taxon>
        <taxon>Spermatophyta</taxon>
        <taxon>Magnoliopsida</taxon>
        <taxon>eudicotyledons</taxon>
        <taxon>Gunneridae</taxon>
        <taxon>Pentapetalae</taxon>
        <taxon>rosids</taxon>
        <taxon>malvids</taxon>
        <taxon>Malvales</taxon>
        <taxon>Dipterocarpaceae</taxon>
        <taxon>Rubroshorea</taxon>
    </lineage>
</organism>
<dbReference type="PANTHER" id="PTHR31390:SF2">
    <property type="entry name" value="EXPRESSED PROTEIN"/>
    <property type="match status" value="1"/>
</dbReference>
<feature type="region of interest" description="Disordered" evidence="1">
    <location>
        <begin position="1"/>
        <end position="34"/>
    </location>
</feature>
<dbReference type="Proteomes" id="UP001054252">
    <property type="component" value="Unassembled WGS sequence"/>
</dbReference>
<dbReference type="PANTHER" id="PTHR31390">
    <property type="entry name" value="EXPRESSED PROTEIN"/>
    <property type="match status" value="1"/>
</dbReference>
<feature type="compositionally biased region" description="Basic and acidic residues" evidence="1">
    <location>
        <begin position="1"/>
        <end position="13"/>
    </location>
</feature>
<gene>
    <name evidence="2" type="ORF">SLEP1_g323</name>
</gene>
<evidence type="ECO:0000313" key="2">
    <source>
        <dbReference type="EMBL" id="GKU85693.1"/>
    </source>
</evidence>
<evidence type="ECO:0000313" key="3">
    <source>
        <dbReference type="Proteomes" id="UP001054252"/>
    </source>
</evidence>
<sequence length="636" mass="69803">MDKSFINNQKDDSREEDSVDSLRNKGELSGENSINYSPIKSKGLVRRAQHGLIFNVKKLHTSNGFIKDSLLQSTCGLGNKIPRHVVTLEEKYSRHCLEQINLITEKAARSNISENFSSVKMGSLSDVVNRVKIRNEDTSDFGRFVFGCPLAAAGDGSAVIGLPGQWIVGSVMGNKGVMNILKSPLLQKLGASDAGADFRRNFKDVKGTISYDFLSSPGGLSNCSSHKPEKETYMLGKNKYQSENSHRRLISMSSTNSTCSDHSSSPSAFISQGMLQCTWKSGVPHFVFSLDNQRDVYVANLSKAESALDKGMKYLYLFHSSKHGNKEQGFCGKESHLVGKMKVSTSFSISPDNSKIMEREFVLFGDSGNFIGEMQASNNKHRKNKRQMKKFVDVFRPSHPSKQRGVSRFVGSSSNLEDCSLEPCLDIANSSDTRGGVNLLEEPLPHNLQLAAILVKDHLPENCPKEIGGWGLKFLKRVCTKPTIDSFAALEQNACEDNNGNCSTSMDVLLPAGLHGGPKTRNGGPSSLIERWRSGGHCDCGGWDLGCPLTVLKIRSTKGEASPDADVPEPCKFCDFFIQGSEHHAPALRIASIHDGLYFVHFQSTLSILQSFSIAVAYIHTHSPALRPKSVQESKQ</sequence>
<dbReference type="EMBL" id="BPVZ01000001">
    <property type="protein sequence ID" value="GKU85693.1"/>
    <property type="molecule type" value="Genomic_DNA"/>
</dbReference>
<dbReference type="AlphaFoldDB" id="A0AAV5HIY3"/>